<feature type="domain" description="YknX-like C-terminal permuted SH3-like" evidence="4">
    <location>
        <begin position="216"/>
        <end position="284"/>
    </location>
</feature>
<dbReference type="Gene3D" id="2.40.30.170">
    <property type="match status" value="1"/>
</dbReference>
<organism evidence="5 6">
    <name type="scientific">Carnobacterium alterfunditum</name>
    <dbReference type="NCBI Taxonomy" id="28230"/>
    <lineage>
        <taxon>Bacteria</taxon>
        <taxon>Bacillati</taxon>
        <taxon>Bacillota</taxon>
        <taxon>Bacilli</taxon>
        <taxon>Lactobacillales</taxon>
        <taxon>Carnobacteriaceae</taxon>
        <taxon>Carnobacterium</taxon>
    </lineage>
</organism>
<gene>
    <name evidence="5" type="ORF">SAMN05878443_0710</name>
</gene>
<dbReference type="AlphaFoldDB" id="A0A1N6FMS4"/>
<dbReference type="STRING" id="28230.SAMN05878443_0710"/>
<evidence type="ECO:0000256" key="1">
    <source>
        <dbReference type="ARBA" id="ARBA00004196"/>
    </source>
</evidence>
<dbReference type="PANTHER" id="PTHR32347">
    <property type="entry name" value="EFFLUX SYSTEM COMPONENT YKNX-RELATED"/>
    <property type="match status" value="1"/>
</dbReference>
<dbReference type="Gene3D" id="2.40.420.20">
    <property type="match status" value="1"/>
</dbReference>
<evidence type="ECO:0000256" key="2">
    <source>
        <dbReference type="ARBA" id="ARBA00023054"/>
    </source>
</evidence>
<name>A0A1N6FMS4_9LACT</name>
<evidence type="ECO:0000259" key="4">
    <source>
        <dbReference type="Pfam" id="PF25989"/>
    </source>
</evidence>
<evidence type="ECO:0000313" key="5">
    <source>
        <dbReference type="EMBL" id="SIN96480.1"/>
    </source>
</evidence>
<protein>
    <submittedName>
        <fullName evidence="5">HlyD family secretion protein</fullName>
    </submittedName>
</protein>
<dbReference type="PANTHER" id="PTHR32347:SF14">
    <property type="entry name" value="EFFLUX SYSTEM COMPONENT YKNX-RELATED"/>
    <property type="match status" value="1"/>
</dbReference>
<evidence type="ECO:0000313" key="6">
    <source>
        <dbReference type="Proteomes" id="UP000184758"/>
    </source>
</evidence>
<proteinExistence type="predicted"/>
<feature type="transmembrane region" description="Helical" evidence="3">
    <location>
        <begin position="7"/>
        <end position="24"/>
    </location>
</feature>
<dbReference type="Gene3D" id="2.40.50.100">
    <property type="match status" value="1"/>
</dbReference>
<keyword evidence="2" id="KW-0175">Coiled coil</keyword>
<dbReference type="InterPro" id="IPR050465">
    <property type="entry name" value="UPF0194_transport"/>
</dbReference>
<dbReference type="InterPro" id="IPR058637">
    <property type="entry name" value="YknX-like_C"/>
</dbReference>
<keyword evidence="3" id="KW-1133">Transmembrane helix</keyword>
<dbReference type="EMBL" id="FSRN01000001">
    <property type="protein sequence ID" value="SIN96480.1"/>
    <property type="molecule type" value="Genomic_DNA"/>
</dbReference>
<evidence type="ECO:0000256" key="3">
    <source>
        <dbReference type="SAM" id="Phobius"/>
    </source>
</evidence>
<dbReference type="OrthoDB" id="2291050at2"/>
<keyword evidence="6" id="KW-1185">Reference proteome</keyword>
<reference evidence="6" key="1">
    <citation type="submission" date="2016-11" db="EMBL/GenBank/DDBJ databases">
        <authorList>
            <person name="Varghese N."/>
            <person name="Submissions S."/>
        </authorList>
    </citation>
    <scope>NUCLEOTIDE SEQUENCE [LARGE SCALE GENOMIC DNA]</scope>
    <source>
        <strain evidence="6">313</strain>
    </source>
</reference>
<dbReference type="GO" id="GO:0030313">
    <property type="term" value="C:cell envelope"/>
    <property type="evidence" value="ECO:0007669"/>
    <property type="project" value="UniProtKB-SubCell"/>
</dbReference>
<accession>A0A1N6FMS4</accession>
<sequence length="286" mass="30209">MNWKKGIGIVIAIAIIAFIFYSVVNSNTEEEAITVQTAKVSQETIKETLSTTGIIESTQTQAIFGQGLIQDVPVSVGDAVEEGANLISYSDGTNRTADFNGTVTIVNAKNGQIDLSSQNGEPAVAIADLSDLQVTINLSKSDAALIEEGQVALLMTGDNSFNGTVSHIDPTASTVTSPTSTSMVLKSIVSFDKPPEGLFVGFDIDVDVTTNTADNVLAIPIEALLYDEDNKPYVYVVENEKAINTPIESGIQSATHVEVTDGLTLDDTIILSPDDTISDGTMVTSK</sequence>
<comment type="subcellular location">
    <subcellularLocation>
        <location evidence="1">Cell envelope</location>
    </subcellularLocation>
</comment>
<dbReference type="Proteomes" id="UP000184758">
    <property type="component" value="Unassembled WGS sequence"/>
</dbReference>
<dbReference type="eggNOG" id="COG0845">
    <property type="taxonomic scope" value="Bacteria"/>
</dbReference>
<keyword evidence="3" id="KW-0472">Membrane</keyword>
<dbReference type="Pfam" id="PF25989">
    <property type="entry name" value="YknX_C"/>
    <property type="match status" value="1"/>
</dbReference>
<keyword evidence="3" id="KW-0812">Transmembrane</keyword>
<dbReference type="RefSeq" id="WP_034547412.1">
    <property type="nucleotide sequence ID" value="NZ_FSRN01000001.1"/>
</dbReference>